<dbReference type="InterPro" id="IPR013199">
    <property type="entry name" value="HTH_Mga_DNA-bd_dom"/>
</dbReference>
<organism evidence="5 6">
    <name type="scientific">Enterococcus hirae</name>
    <dbReference type="NCBI Taxonomy" id="1354"/>
    <lineage>
        <taxon>Bacteria</taxon>
        <taxon>Bacillati</taxon>
        <taxon>Bacillota</taxon>
        <taxon>Bacilli</taxon>
        <taxon>Lactobacillales</taxon>
        <taxon>Enterococcaceae</taxon>
        <taxon>Enterococcus</taxon>
    </lineage>
</organism>
<evidence type="ECO:0000256" key="1">
    <source>
        <dbReference type="ARBA" id="ARBA00023015"/>
    </source>
</evidence>
<dbReference type="PANTHER" id="PTHR30185">
    <property type="entry name" value="CRYPTIC BETA-GLUCOSIDE BGL OPERON ANTITERMINATOR"/>
    <property type="match status" value="1"/>
</dbReference>
<dbReference type="RefSeq" id="WP_010737714.1">
    <property type="nucleotide sequence ID" value="NZ_CABEEP010000001.1"/>
</dbReference>
<dbReference type="Pfam" id="PF08280">
    <property type="entry name" value="HTH_Mga"/>
    <property type="match status" value="1"/>
</dbReference>
<proteinExistence type="predicted"/>
<dbReference type="Gene3D" id="1.10.10.10">
    <property type="entry name" value="Winged helix-like DNA-binding domain superfamily/Winged helix DNA-binding domain"/>
    <property type="match status" value="1"/>
</dbReference>
<dbReference type="Gene3D" id="3.40.50.2300">
    <property type="match status" value="1"/>
</dbReference>
<protein>
    <submittedName>
        <fullName evidence="5">Transcriptional antiterminator</fullName>
    </submittedName>
</protein>
<dbReference type="AlphaFoldDB" id="A0A7Z9AUG6"/>
<sequence length="489" mass="57920">MNNLFFRLLNNKQLQRQIRILYYLHKCDSISSTEKLVKELETTAPTLRADIDSLQQLLPKGMTIKYYKKIGYRLMVSTFKTIDSIVMEIAKDTIVYKLIDEIYRGRIHSFQTATEQFHLSHSVLRKTIRHINKELKFYRLTLSTKQLDLLGNEADIRYFLFEFYHGFRQTFTTNHSYQTINNTYEELQEATTQIATNYFRINLWMNILKQRLLNKQMIHLEPPLCKEIKARTSFIQFKSVFKKYFKSRFGITQVAEEEIVWSYLIRLHCVSYYPANKTLNLCYPEDIPTLEQYEPFLRPLQNSTTITNVDLLKLKGYLSNLRLLTKISSHFERITLELHTSVPMKVKKLFKEWQNYLKKYTHVLPFSVTHYQDIALTLSIIHYANLTSSSTQKKQTILFSFQGEPGLEDYLTRFVCQLLPQNVVPLFVSNKFISHKMVLETEVALVVCNYDFLDTTCPCPVLLLSYFPTKKEWLDLQQYIFKLAYPIND</sequence>
<accession>A0A7Z9AUG6</accession>
<evidence type="ECO:0000256" key="2">
    <source>
        <dbReference type="ARBA" id="ARBA00023163"/>
    </source>
</evidence>
<gene>
    <name evidence="5" type="ORF">NCTC12204_01594</name>
</gene>
<dbReference type="Pfam" id="PF05043">
    <property type="entry name" value="Mga"/>
    <property type="match status" value="1"/>
</dbReference>
<dbReference type="InterPro" id="IPR050661">
    <property type="entry name" value="BglG_antiterminators"/>
</dbReference>
<reference evidence="5 6" key="1">
    <citation type="submission" date="2019-05" db="EMBL/GenBank/DDBJ databases">
        <authorList>
            <consortium name="Pathogen Informatics"/>
        </authorList>
    </citation>
    <scope>NUCLEOTIDE SEQUENCE [LARGE SCALE GENOMIC DNA]</scope>
    <source>
        <strain evidence="5 6">NCTC12204</strain>
    </source>
</reference>
<name>A0A7Z9AUG6_ENTHR</name>
<evidence type="ECO:0000259" key="3">
    <source>
        <dbReference type="Pfam" id="PF05043"/>
    </source>
</evidence>
<dbReference type="Proteomes" id="UP000352698">
    <property type="component" value="Unassembled WGS sequence"/>
</dbReference>
<dbReference type="PANTHER" id="PTHR30185:SF12">
    <property type="entry name" value="TRANSCRIPTIONAL REGULATOR MANR"/>
    <property type="match status" value="1"/>
</dbReference>
<evidence type="ECO:0000313" key="5">
    <source>
        <dbReference type="EMBL" id="VTQ64840.1"/>
    </source>
</evidence>
<comment type="caution">
    <text evidence="5">The sequence shown here is derived from an EMBL/GenBank/DDBJ whole genome shotgun (WGS) entry which is preliminary data.</text>
</comment>
<dbReference type="InterPro" id="IPR007737">
    <property type="entry name" value="Mga_HTH"/>
</dbReference>
<evidence type="ECO:0000259" key="4">
    <source>
        <dbReference type="Pfam" id="PF08280"/>
    </source>
</evidence>
<evidence type="ECO:0000313" key="6">
    <source>
        <dbReference type="Proteomes" id="UP000352698"/>
    </source>
</evidence>
<dbReference type="InterPro" id="IPR036388">
    <property type="entry name" value="WH-like_DNA-bd_sf"/>
</dbReference>
<keyword evidence="2" id="KW-0804">Transcription</keyword>
<feature type="domain" description="M protein trans-acting positive regulator (MGA) HTH" evidence="4">
    <location>
        <begin position="12"/>
        <end position="69"/>
    </location>
</feature>
<dbReference type="EMBL" id="CABEEP010000001">
    <property type="protein sequence ID" value="VTQ64840.1"/>
    <property type="molecule type" value="Genomic_DNA"/>
</dbReference>
<keyword evidence="1" id="KW-0805">Transcription regulation</keyword>
<feature type="domain" description="Mga helix-turn-helix" evidence="3">
    <location>
        <begin position="82"/>
        <end position="164"/>
    </location>
</feature>